<reference evidence="5" key="2">
    <citation type="submission" date="2025-09" db="UniProtKB">
        <authorList>
            <consortium name="Ensembl"/>
        </authorList>
    </citation>
    <scope>IDENTIFICATION</scope>
</reference>
<dbReference type="AlphaFoldDB" id="A0A8C4P1Z2"/>
<dbReference type="Pfam" id="PF00059">
    <property type="entry name" value="Lectin_C"/>
    <property type="match status" value="1"/>
</dbReference>
<evidence type="ECO:0000256" key="1">
    <source>
        <dbReference type="ARBA" id="ARBA00004498"/>
    </source>
</evidence>
<dbReference type="SMART" id="SM00034">
    <property type="entry name" value="CLECT"/>
    <property type="match status" value="1"/>
</dbReference>
<keyword evidence="3" id="KW-0732">Signal</keyword>
<feature type="signal peptide" evidence="3">
    <location>
        <begin position="1"/>
        <end position="20"/>
    </location>
</feature>
<sequence>MAAMARLALLLLGCTGLLRTRYLLHCPKGWSYYKLSCFKYFRQLQSWDEAEAQCQASEPGAHLAWVEEPREAATLRKVVSYYQRSQPVWIGLRATQDQAWRWANGANYTEDSGLPGSGGDGTCFASWSGTNCTQQHPFLCKSTPAA</sequence>
<dbReference type="InterPro" id="IPR001304">
    <property type="entry name" value="C-type_lectin-like"/>
</dbReference>
<keyword evidence="2" id="KW-0272">Extracellular matrix</keyword>
<name>A0A8C4P1Z2_DRONO</name>
<gene>
    <name evidence="5" type="primary">REG4</name>
</gene>
<reference evidence="5" key="1">
    <citation type="submission" date="2025-08" db="UniProtKB">
        <authorList>
            <consortium name="Ensembl"/>
        </authorList>
    </citation>
    <scope>IDENTIFICATION</scope>
</reference>
<evidence type="ECO:0000256" key="2">
    <source>
        <dbReference type="ARBA" id="ARBA00022530"/>
    </source>
</evidence>
<accession>A0A8C4P1Z2</accession>
<dbReference type="PROSITE" id="PS50041">
    <property type="entry name" value="C_TYPE_LECTIN_2"/>
    <property type="match status" value="1"/>
</dbReference>
<dbReference type="Ensembl" id="ENSDNVT00000000555.1">
    <property type="protein sequence ID" value="ENSDNVP00000000445.1"/>
    <property type="gene ID" value="ENSDNVG00000000333.1"/>
</dbReference>
<evidence type="ECO:0000313" key="6">
    <source>
        <dbReference type="Proteomes" id="UP000694423"/>
    </source>
</evidence>
<feature type="domain" description="C-type lectin" evidence="4">
    <location>
        <begin position="33"/>
        <end position="141"/>
    </location>
</feature>
<keyword evidence="6" id="KW-1185">Reference proteome</keyword>
<dbReference type="Proteomes" id="UP000694423">
    <property type="component" value="Unplaced"/>
</dbReference>
<dbReference type="InterPro" id="IPR050111">
    <property type="entry name" value="C-type_lectin/snaclec_domain"/>
</dbReference>
<evidence type="ECO:0000259" key="4">
    <source>
        <dbReference type="PROSITE" id="PS50041"/>
    </source>
</evidence>
<dbReference type="InterPro" id="IPR016187">
    <property type="entry name" value="CTDL_fold"/>
</dbReference>
<dbReference type="InterPro" id="IPR016186">
    <property type="entry name" value="C-type_lectin-like/link_sf"/>
</dbReference>
<comment type="subcellular location">
    <subcellularLocation>
        <location evidence="1">Secreted</location>
        <location evidence="1">Extracellular space</location>
        <location evidence="1">Extracellular matrix</location>
    </subcellularLocation>
</comment>
<feature type="chain" id="PRO_5034012717" evidence="3">
    <location>
        <begin position="21"/>
        <end position="146"/>
    </location>
</feature>
<evidence type="ECO:0000256" key="3">
    <source>
        <dbReference type="SAM" id="SignalP"/>
    </source>
</evidence>
<protein>
    <submittedName>
        <fullName evidence="5">Rerating family member 4</fullName>
    </submittedName>
</protein>
<dbReference type="Gene3D" id="3.10.100.10">
    <property type="entry name" value="Mannose-Binding Protein A, subunit A"/>
    <property type="match status" value="1"/>
</dbReference>
<dbReference type="PANTHER" id="PTHR22803">
    <property type="entry name" value="MANNOSE, PHOSPHOLIPASE, LECTIN RECEPTOR RELATED"/>
    <property type="match status" value="1"/>
</dbReference>
<dbReference type="SUPFAM" id="SSF56436">
    <property type="entry name" value="C-type lectin-like"/>
    <property type="match status" value="1"/>
</dbReference>
<evidence type="ECO:0000313" key="5">
    <source>
        <dbReference type="Ensembl" id="ENSDNVP00000000445.1"/>
    </source>
</evidence>
<keyword evidence="2" id="KW-0964">Secreted</keyword>
<proteinExistence type="predicted"/>
<organism evidence="5 6">
    <name type="scientific">Dromaius novaehollandiae</name>
    <name type="common">Emu</name>
    <dbReference type="NCBI Taxonomy" id="8790"/>
    <lineage>
        <taxon>Eukaryota</taxon>
        <taxon>Metazoa</taxon>
        <taxon>Chordata</taxon>
        <taxon>Craniata</taxon>
        <taxon>Vertebrata</taxon>
        <taxon>Euteleostomi</taxon>
        <taxon>Archelosauria</taxon>
        <taxon>Archosauria</taxon>
        <taxon>Dinosauria</taxon>
        <taxon>Saurischia</taxon>
        <taxon>Theropoda</taxon>
        <taxon>Coelurosauria</taxon>
        <taxon>Aves</taxon>
        <taxon>Palaeognathae</taxon>
        <taxon>Casuariiformes</taxon>
        <taxon>Dromaiidae</taxon>
        <taxon>Dromaius</taxon>
    </lineage>
</organism>